<evidence type="ECO:0000256" key="1">
    <source>
        <dbReference type="SAM" id="SignalP"/>
    </source>
</evidence>
<sequence length="130" mass="14053">MVCRRSTSFPQLLIVLSLILLSFGKSVSHARRAVLEVSTVDGTNKELALHGDSSFSSQKESNVGGDVPSAAAEVIKAYKIGGRRMNEKGQINTEASSSAGELEKEEHWKQVLMAFAVDYSSPKAHPPTHN</sequence>
<keyword evidence="3" id="KW-1185">Reference proteome</keyword>
<feature type="signal peptide" evidence="1">
    <location>
        <begin position="1"/>
        <end position="24"/>
    </location>
</feature>
<name>A0A2Z7A402_9LAMI</name>
<gene>
    <name evidence="2" type="ORF">F511_14367</name>
</gene>
<dbReference type="EMBL" id="KV019588">
    <property type="protein sequence ID" value="KZV16001.1"/>
    <property type="molecule type" value="Genomic_DNA"/>
</dbReference>
<keyword evidence="1" id="KW-0732">Signal</keyword>
<feature type="chain" id="PRO_5016273910" evidence="1">
    <location>
        <begin position="25"/>
        <end position="130"/>
    </location>
</feature>
<reference evidence="2 3" key="1">
    <citation type="journal article" date="2015" name="Proc. Natl. Acad. Sci. U.S.A.">
        <title>The resurrection genome of Boea hygrometrica: A blueprint for survival of dehydration.</title>
        <authorList>
            <person name="Xiao L."/>
            <person name="Yang G."/>
            <person name="Zhang L."/>
            <person name="Yang X."/>
            <person name="Zhao S."/>
            <person name="Ji Z."/>
            <person name="Zhou Q."/>
            <person name="Hu M."/>
            <person name="Wang Y."/>
            <person name="Chen M."/>
            <person name="Xu Y."/>
            <person name="Jin H."/>
            <person name="Xiao X."/>
            <person name="Hu G."/>
            <person name="Bao F."/>
            <person name="Hu Y."/>
            <person name="Wan P."/>
            <person name="Li L."/>
            <person name="Deng X."/>
            <person name="Kuang T."/>
            <person name="Xiang C."/>
            <person name="Zhu J.K."/>
            <person name="Oliver M.J."/>
            <person name="He Y."/>
        </authorList>
    </citation>
    <scope>NUCLEOTIDE SEQUENCE [LARGE SCALE GENOMIC DNA]</scope>
    <source>
        <strain evidence="3">cv. XS01</strain>
    </source>
</reference>
<evidence type="ECO:0000313" key="2">
    <source>
        <dbReference type="EMBL" id="KZV16001.1"/>
    </source>
</evidence>
<dbReference type="AlphaFoldDB" id="A0A2Z7A402"/>
<evidence type="ECO:0000313" key="3">
    <source>
        <dbReference type="Proteomes" id="UP000250235"/>
    </source>
</evidence>
<protein>
    <submittedName>
        <fullName evidence="2">Uncharacterized protein</fullName>
    </submittedName>
</protein>
<accession>A0A2Z7A402</accession>
<dbReference type="Proteomes" id="UP000250235">
    <property type="component" value="Unassembled WGS sequence"/>
</dbReference>
<proteinExistence type="predicted"/>
<organism evidence="2 3">
    <name type="scientific">Dorcoceras hygrometricum</name>
    <dbReference type="NCBI Taxonomy" id="472368"/>
    <lineage>
        <taxon>Eukaryota</taxon>
        <taxon>Viridiplantae</taxon>
        <taxon>Streptophyta</taxon>
        <taxon>Embryophyta</taxon>
        <taxon>Tracheophyta</taxon>
        <taxon>Spermatophyta</taxon>
        <taxon>Magnoliopsida</taxon>
        <taxon>eudicotyledons</taxon>
        <taxon>Gunneridae</taxon>
        <taxon>Pentapetalae</taxon>
        <taxon>asterids</taxon>
        <taxon>lamiids</taxon>
        <taxon>Lamiales</taxon>
        <taxon>Gesneriaceae</taxon>
        <taxon>Didymocarpoideae</taxon>
        <taxon>Trichosporeae</taxon>
        <taxon>Loxocarpinae</taxon>
        <taxon>Dorcoceras</taxon>
    </lineage>
</organism>